<dbReference type="GO" id="GO:0005829">
    <property type="term" value="C:cytosol"/>
    <property type="evidence" value="ECO:0007669"/>
    <property type="project" value="UniProtKB-SubCell"/>
</dbReference>
<dbReference type="GO" id="GO:0006954">
    <property type="term" value="P:inflammatory response"/>
    <property type="evidence" value="ECO:0007669"/>
    <property type="project" value="UniProtKB-KW"/>
</dbReference>
<feature type="domain" description="CARD" evidence="6">
    <location>
        <begin position="349"/>
        <end position="436"/>
    </location>
</feature>
<dbReference type="InterPro" id="IPR001315">
    <property type="entry name" value="CARD"/>
</dbReference>
<organism evidence="8">
    <name type="scientific">Callorhinchus milii</name>
    <name type="common">Ghost shark</name>
    <dbReference type="NCBI Taxonomy" id="7868"/>
    <lineage>
        <taxon>Eukaryota</taxon>
        <taxon>Metazoa</taxon>
        <taxon>Chordata</taxon>
        <taxon>Craniata</taxon>
        <taxon>Vertebrata</taxon>
        <taxon>Chondrichthyes</taxon>
        <taxon>Holocephali</taxon>
        <taxon>Chimaeriformes</taxon>
        <taxon>Callorhinchidae</taxon>
        <taxon>Callorhinchus</taxon>
    </lineage>
</organism>
<keyword evidence="3" id="KW-0399">Innate immunity</keyword>
<protein>
    <submittedName>
        <fullName evidence="8">Caspase recruitment domain-containing protein 8-like protein</fullName>
    </submittedName>
</protein>
<dbReference type="PANTHER" id="PTHR46985">
    <property type="entry name" value="NACHT, LRR AND PYD DOMAINS-CONTAINING PROTEIN 1"/>
    <property type="match status" value="1"/>
</dbReference>
<dbReference type="GO" id="GO:0045087">
    <property type="term" value="P:innate immune response"/>
    <property type="evidence" value="ECO:0007669"/>
    <property type="project" value="UniProtKB-KW"/>
</dbReference>
<feature type="domain" description="FIIND" evidence="7">
    <location>
        <begin position="74"/>
        <end position="349"/>
    </location>
</feature>
<evidence type="ECO:0000256" key="2">
    <source>
        <dbReference type="ARBA" id="ARBA00022490"/>
    </source>
</evidence>
<dbReference type="PROSITE" id="PS51830">
    <property type="entry name" value="FIIND"/>
    <property type="match status" value="1"/>
</dbReference>
<evidence type="ECO:0000313" key="8">
    <source>
        <dbReference type="EMBL" id="AFP03354.1"/>
    </source>
</evidence>
<evidence type="ECO:0000256" key="5">
    <source>
        <dbReference type="ARBA" id="ARBA00023198"/>
    </source>
</evidence>
<dbReference type="PROSITE" id="PS50209">
    <property type="entry name" value="CARD"/>
    <property type="match status" value="1"/>
</dbReference>
<dbReference type="CDD" id="cd01671">
    <property type="entry name" value="CARD"/>
    <property type="match status" value="1"/>
</dbReference>
<keyword evidence="4" id="KW-0391">Immunity</keyword>
<sequence length="436" mass="49929">MSFRSMSVVDSLDALTLEEHSAKASQRFVDDDVIYLGKSKSANRHSNTAGRERRPVKEFEEYKRISCELCGEEDSSKWIMVEPKVHSENEMMFSVSLPGTGDYECSKTGLRWETNTKTIISYRYGSWKKDVSMMNSDLQICGPLFDFHVKGQVTAIHLPHFLCLKGCTPKDELKIIHVKDGNYSLMNPSAINGSHVELKAPSFSLLSVVISKVSSRLFPVHTLAMIYRTRMVGELTLHVYFVPNECSIIKAVNEQESGAMKIEKPPQIKSLSYGKTYFLTSPANVNILPPAINFCYLRSDQRQQYCEVHSQDENASIELKLRPEKKSDPLWVTLLRPMELQVPPKVPLTANLAVEFINRHKKSIIERLGVIDPYLRHLLEEKVINEDEEEEIRINPKRTRSNETLVRMVMKKGPHAQEQLYRAMETHDPFLVKDLQ</sequence>
<name>V9KX57_CALMI</name>
<keyword evidence="5" id="KW-0395">Inflammatory response</keyword>
<dbReference type="EMBL" id="JW870836">
    <property type="protein sequence ID" value="AFP03354.1"/>
    <property type="molecule type" value="mRNA"/>
</dbReference>
<evidence type="ECO:0000256" key="4">
    <source>
        <dbReference type="ARBA" id="ARBA00022859"/>
    </source>
</evidence>
<evidence type="ECO:0000259" key="7">
    <source>
        <dbReference type="PROSITE" id="PS51830"/>
    </source>
</evidence>
<evidence type="ECO:0000256" key="1">
    <source>
        <dbReference type="ARBA" id="ARBA00004514"/>
    </source>
</evidence>
<accession>V9KX57</accession>
<dbReference type="RefSeq" id="XP_007900105.2">
    <property type="nucleotide sequence ID" value="XM_007901914.2"/>
</dbReference>
<comment type="subcellular location">
    <subcellularLocation>
        <location evidence="1">Cytoplasm</location>
        <location evidence="1">Cytosol</location>
    </subcellularLocation>
</comment>
<evidence type="ECO:0000256" key="3">
    <source>
        <dbReference type="ARBA" id="ARBA00022588"/>
    </source>
</evidence>
<dbReference type="InterPro" id="IPR051249">
    <property type="entry name" value="NLRP_Inflammasome"/>
</dbReference>
<dbReference type="SUPFAM" id="SSF47986">
    <property type="entry name" value="DEATH domain"/>
    <property type="match status" value="1"/>
</dbReference>
<dbReference type="Pfam" id="PF13553">
    <property type="entry name" value="FIIND"/>
    <property type="match status" value="1"/>
</dbReference>
<dbReference type="InterPro" id="IPR011029">
    <property type="entry name" value="DEATH-like_dom_sf"/>
</dbReference>
<proteinExistence type="evidence at transcript level"/>
<dbReference type="Pfam" id="PF00619">
    <property type="entry name" value="CARD"/>
    <property type="match status" value="1"/>
</dbReference>
<dbReference type="InterPro" id="IPR025307">
    <property type="entry name" value="FIIND_dom"/>
</dbReference>
<dbReference type="PANTHER" id="PTHR46985:SF4">
    <property type="entry name" value="CASPASE RECRUITMENT DOMAIN-CONTAINING PROTEIN 8"/>
    <property type="match status" value="1"/>
</dbReference>
<dbReference type="GO" id="GO:0042981">
    <property type="term" value="P:regulation of apoptotic process"/>
    <property type="evidence" value="ECO:0007669"/>
    <property type="project" value="InterPro"/>
</dbReference>
<dbReference type="GeneID" id="103184066"/>
<dbReference type="OrthoDB" id="428577at2759"/>
<dbReference type="KEGG" id="cmk:103184066"/>
<dbReference type="AlphaFoldDB" id="V9KX57"/>
<keyword evidence="2" id="KW-0963">Cytoplasm</keyword>
<dbReference type="Gene3D" id="1.10.533.10">
    <property type="entry name" value="Death Domain, Fas"/>
    <property type="match status" value="1"/>
</dbReference>
<evidence type="ECO:0000259" key="6">
    <source>
        <dbReference type="PROSITE" id="PS50209"/>
    </source>
</evidence>
<dbReference type="Pfam" id="PF23679">
    <property type="entry name" value="UPA-FIIND"/>
    <property type="match status" value="1"/>
</dbReference>
<reference evidence="8" key="1">
    <citation type="journal article" date="2014" name="Nature">
        <title>Elephant shark genome provides unique insights into gnathostome evolution.</title>
        <authorList>
            <consortium name="International Elephant Shark Genome Sequencing Consortium"/>
            <person name="Venkatesh B."/>
            <person name="Lee A.P."/>
            <person name="Ravi V."/>
            <person name="Maurya A.K."/>
            <person name="Lian M.M."/>
            <person name="Swann J.B."/>
            <person name="Ohta Y."/>
            <person name="Flajnik M.F."/>
            <person name="Sutoh Y."/>
            <person name="Kasahara M."/>
            <person name="Hoon S."/>
            <person name="Gangu V."/>
            <person name="Roy S.W."/>
            <person name="Irimia M."/>
            <person name="Korzh V."/>
            <person name="Kondrychyn I."/>
            <person name="Lim Z.W."/>
            <person name="Tay B.H."/>
            <person name="Tohari S."/>
            <person name="Kong K.W."/>
            <person name="Ho S."/>
            <person name="Lorente-Galdos B."/>
            <person name="Quilez J."/>
            <person name="Marques-Bonet T."/>
            <person name="Raney B.J."/>
            <person name="Ingham P.W."/>
            <person name="Tay A."/>
            <person name="Hillier L.W."/>
            <person name="Minx P."/>
            <person name="Boehm T."/>
            <person name="Wilson R.K."/>
            <person name="Brenner S."/>
            <person name="Warren W.C."/>
        </authorList>
    </citation>
    <scope>NUCLEOTIDE SEQUENCE</scope>
    <source>
        <tissue evidence="8">Testis</tissue>
    </source>
</reference>